<dbReference type="EMBL" id="JAWIZZ010000023">
    <property type="protein sequence ID" value="KAK5781937.1"/>
    <property type="molecule type" value="Genomic_DNA"/>
</dbReference>
<name>A0AAN8A838_9SACH</name>
<evidence type="ECO:0000313" key="1">
    <source>
        <dbReference type="EMBL" id="KAK5781937.1"/>
    </source>
</evidence>
<sequence length="868" mass="103450">MVIIKIKIKWNWLLRQSQLNWNVTLKKIATSHNNIFYLTPGFNLNKGRNYVTAAYDQDIHTNHHIISGSSTLLDTVDDLNFKHLEENNMDTADRESEFTKWIYESVLENQPCHRMSLRDNLKSVAISNQLSVKENSINNNSSDIYGIPSVADITFEIIWKDKFSEIGFGDDIERVVNVIIKRLNYKRNIFKVSQLVQLISTLFNNNRFYHIHEIYIAYKKYLYPITSKIVDDTDKYRILLKRFIQVENQLEHYAEVEQLFAQYIKLNHMSSPIVAIGLKSFVSRNNLQLAKEFFIQIMKDSDNIFPLDSKDFKRFLKFLQNSYRYESIDYFVSMWIQYDKPLDFELLAYIHYIYLMNNNPLVDNLAKFESKEGRPFKSGYFQSVQCKIIGTYCQLIRNNSIDHTKLEQLNQEVESLPSSNAKLKYWYHKNLLKLYVRFHDLKSIENVLQTMLMDQTITVDSNIYNIVATYFVQKGDLKNLIIFYSNLLHDRVVNLKSDIFYLILRCSKIAYPDENFQLIINQLKKVFKRSRDDMRLLWWLNNVEKNLKLYDGLNRVTVSDNRFYMNFINKIKRNDLVNAKDLLHQYLQKGVKQDQHILYKMLKFCLSNDKAIQLAEIIDRHIRQDDYFYRSNPLKLEIIWLKYHIKMGQNNGLNTDGKIRLQQFEKNFDLQLKSQNCLDLANLMIEFKDYTNAERVLKKARERIINDDQIQWTIYYMMSLKLSTRALNPQLFIDLLRKWNGSYLPVILLSKNKNQINCYIKYFCKNWDKINEITCITNHINSDRCNNENQENTVGTSIDNHYNPCGTFENWQDLVKNILEQLKNKDKERRLQTRQNIEIMLDSIQQWIDQAVLENYSYKVPKQHGQNK</sequence>
<keyword evidence="2" id="KW-1185">Reference proteome</keyword>
<proteinExistence type="predicted"/>
<comment type="caution">
    <text evidence="1">The sequence shown here is derived from an EMBL/GenBank/DDBJ whole genome shotgun (WGS) entry which is preliminary data.</text>
</comment>
<organism evidence="1 2">
    <name type="scientific">Arxiozyma heterogenica</name>
    <dbReference type="NCBI Taxonomy" id="278026"/>
    <lineage>
        <taxon>Eukaryota</taxon>
        <taxon>Fungi</taxon>
        <taxon>Dikarya</taxon>
        <taxon>Ascomycota</taxon>
        <taxon>Saccharomycotina</taxon>
        <taxon>Saccharomycetes</taxon>
        <taxon>Saccharomycetales</taxon>
        <taxon>Saccharomycetaceae</taxon>
        <taxon>Arxiozyma</taxon>
    </lineage>
</organism>
<evidence type="ECO:0000313" key="2">
    <source>
        <dbReference type="Proteomes" id="UP001306508"/>
    </source>
</evidence>
<gene>
    <name evidence="1" type="ORF">RI543_000589</name>
</gene>
<reference evidence="2" key="1">
    <citation type="submission" date="2023-07" db="EMBL/GenBank/DDBJ databases">
        <title>A draft genome of Kazachstania heterogenica Y-27499.</title>
        <authorList>
            <person name="Donic C."/>
            <person name="Kralova J.S."/>
            <person name="Fidel L."/>
            <person name="Ben-Dor S."/>
            <person name="Jung S."/>
        </authorList>
    </citation>
    <scope>NUCLEOTIDE SEQUENCE [LARGE SCALE GENOMIC DNA]</scope>
    <source>
        <strain evidence="2">Y27499</strain>
    </source>
</reference>
<dbReference type="Proteomes" id="UP001306508">
    <property type="component" value="Unassembled WGS sequence"/>
</dbReference>
<protein>
    <submittedName>
        <fullName evidence="1">Uncharacterized protein</fullName>
    </submittedName>
</protein>
<dbReference type="AlphaFoldDB" id="A0AAN8A838"/>
<accession>A0AAN8A838</accession>